<feature type="region of interest" description="Disordered" evidence="7">
    <location>
        <begin position="387"/>
        <end position="433"/>
    </location>
</feature>
<dbReference type="GO" id="GO:0005634">
    <property type="term" value="C:nucleus"/>
    <property type="evidence" value="ECO:0007669"/>
    <property type="project" value="TreeGrafter"/>
</dbReference>
<evidence type="ECO:0000256" key="1">
    <source>
        <dbReference type="ARBA" id="ARBA00004906"/>
    </source>
</evidence>
<dbReference type="GO" id="GO:0008270">
    <property type="term" value="F:zinc ion binding"/>
    <property type="evidence" value="ECO:0007669"/>
    <property type="project" value="UniProtKB-KW"/>
</dbReference>
<dbReference type="Proteomes" id="UP000261640">
    <property type="component" value="Unplaced"/>
</dbReference>
<dbReference type="InParanoid" id="A0A3Q3KYP9"/>
<keyword evidence="3 6" id="KW-0863">Zinc-finger</keyword>
<dbReference type="PANTHER" id="PTHR15493">
    <property type="entry name" value="F-BOX ONLY PROTEIN 5 AND 43"/>
    <property type="match status" value="1"/>
</dbReference>
<comment type="pathway">
    <text evidence="1">Protein modification; protein ubiquitination.</text>
</comment>
<dbReference type="STRING" id="205130.ENSMAMP00000006447"/>
<evidence type="ECO:0000256" key="7">
    <source>
        <dbReference type="SAM" id="MobiDB-lite"/>
    </source>
</evidence>
<evidence type="ECO:0000256" key="3">
    <source>
        <dbReference type="ARBA" id="ARBA00022771"/>
    </source>
</evidence>
<dbReference type="Gene3D" id="1.20.1280.50">
    <property type="match status" value="1"/>
</dbReference>
<dbReference type="FunFam" id="2.20.25.20:FF:000006">
    <property type="entry name" value="F-box only protein 5"/>
    <property type="match status" value="1"/>
</dbReference>
<feature type="transmembrane region" description="Helical" evidence="8">
    <location>
        <begin position="15"/>
        <end position="33"/>
    </location>
</feature>
<dbReference type="InterPro" id="IPR036047">
    <property type="entry name" value="F-box-like_dom_sf"/>
</dbReference>
<reference evidence="10" key="1">
    <citation type="submission" date="2025-08" db="UniProtKB">
        <authorList>
            <consortium name="Ensembl"/>
        </authorList>
    </citation>
    <scope>IDENTIFICATION</scope>
</reference>
<dbReference type="GO" id="GO:0007088">
    <property type="term" value="P:regulation of mitotic nuclear division"/>
    <property type="evidence" value="ECO:0007669"/>
    <property type="project" value="InterPro"/>
</dbReference>
<dbReference type="GeneTree" id="ENSGT00530000063692"/>
<dbReference type="UniPathway" id="UPA00143"/>
<feature type="transmembrane region" description="Helical" evidence="8">
    <location>
        <begin position="40"/>
        <end position="58"/>
    </location>
</feature>
<dbReference type="FunCoup" id="A0A3Q3KYP9">
    <property type="interactions" value="706"/>
</dbReference>
<evidence type="ECO:0000256" key="5">
    <source>
        <dbReference type="ARBA" id="ARBA00022833"/>
    </source>
</evidence>
<keyword evidence="5" id="KW-0862">Zinc</keyword>
<keyword evidence="4" id="KW-0833">Ubl conjugation pathway</keyword>
<dbReference type="InterPro" id="IPR044064">
    <property type="entry name" value="ZF_ZBR"/>
</dbReference>
<dbReference type="SUPFAM" id="SSF81383">
    <property type="entry name" value="F-box domain"/>
    <property type="match status" value="1"/>
</dbReference>
<evidence type="ECO:0000313" key="10">
    <source>
        <dbReference type="Ensembl" id="ENSMAMP00000006447.1"/>
    </source>
</evidence>
<protein>
    <submittedName>
        <fullName evidence="10">F-box protein 43</fullName>
    </submittedName>
</protein>
<dbReference type="GO" id="GO:0045835">
    <property type="term" value="P:negative regulation of meiotic nuclear division"/>
    <property type="evidence" value="ECO:0007669"/>
    <property type="project" value="InterPro"/>
</dbReference>
<keyword evidence="8" id="KW-0472">Membrane</keyword>
<dbReference type="PROSITE" id="PS51872">
    <property type="entry name" value="ZF_ZBR"/>
    <property type="match status" value="1"/>
</dbReference>
<reference evidence="10" key="2">
    <citation type="submission" date="2025-09" db="UniProtKB">
        <authorList>
            <consortium name="Ensembl"/>
        </authorList>
    </citation>
    <scope>IDENTIFICATION</scope>
</reference>
<name>A0A3Q3KYP9_9TELE</name>
<evidence type="ECO:0000259" key="9">
    <source>
        <dbReference type="PROSITE" id="PS51872"/>
    </source>
</evidence>
<proteinExistence type="predicted"/>
<accession>A0A3Q3KYP9</accession>
<organism evidence="10 11">
    <name type="scientific">Mastacembelus armatus</name>
    <name type="common">zig-zag eel</name>
    <dbReference type="NCBI Taxonomy" id="205130"/>
    <lineage>
        <taxon>Eukaryota</taxon>
        <taxon>Metazoa</taxon>
        <taxon>Chordata</taxon>
        <taxon>Craniata</taxon>
        <taxon>Vertebrata</taxon>
        <taxon>Euteleostomi</taxon>
        <taxon>Actinopterygii</taxon>
        <taxon>Neopterygii</taxon>
        <taxon>Teleostei</taxon>
        <taxon>Neoteleostei</taxon>
        <taxon>Acanthomorphata</taxon>
        <taxon>Anabantaria</taxon>
        <taxon>Synbranchiformes</taxon>
        <taxon>Mastacembelidae</taxon>
        <taxon>Mastacembelus</taxon>
    </lineage>
</organism>
<dbReference type="InterPro" id="IPR001810">
    <property type="entry name" value="F-box_dom"/>
</dbReference>
<evidence type="ECO:0000256" key="2">
    <source>
        <dbReference type="ARBA" id="ARBA00022723"/>
    </source>
</evidence>
<dbReference type="GO" id="GO:0016567">
    <property type="term" value="P:protein ubiquitination"/>
    <property type="evidence" value="ECO:0007669"/>
    <property type="project" value="UniProtKB-UniPathway"/>
</dbReference>
<dbReference type="Gene3D" id="2.20.25.20">
    <property type="match status" value="1"/>
</dbReference>
<evidence type="ECO:0000256" key="4">
    <source>
        <dbReference type="ARBA" id="ARBA00022786"/>
    </source>
</evidence>
<keyword evidence="8" id="KW-0812">Transmembrane</keyword>
<dbReference type="AlphaFoldDB" id="A0A3Q3KYP9"/>
<keyword evidence="2" id="KW-0479">Metal-binding</keyword>
<dbReference type="PANTHER" id="PTHR15493:SF1">
    <property type="entry name" value="F-BOX ONLY PROTEIN 43"/>
    <property type="match status" value="1"/>
</dbReference>
<dbReference type="Pfam" id="PF12937">
    <property type="entry name" value="F-box-like"/>
    <property type="match status" value="1"/>
</dbReference>
<dbReference type="Ensembl" id="ENSMAMT00000006628.2">
    <property type="protein sequence ID" value="ENSMAMP00000006447.1"/>
    <property type="gene ID" value="ENSMAMG00000004388.2"/>
</dbReference>
<keyword evidence="8" id="KW-1133">Transmembrane helix</keyword>
<sequence length="779" mass="86446">MTHFPCFSSDLMKSMNALMIRGLHTLTLGMWVLPQYFQDLLQVFYIFAFFNVIIIQVLHRDLPPGGNAGGLVLKRENCICTHAWRKMQCTPESNIYLESCKGQQCFEDCSDSGYSGVFHSPRHFNGVDSTPAEYNETPKENLRLSVTPKERTREPVAFLEKDSRGVHRPPAVSWCETPKVYKRDAPLRHRLLLGKPSTDVKTDNVRSPCTRKADSSISTRSEHWLSASFDSLDSVMEALASSTLKLEQDVPLSGRKRRLLFSQVRTSTLEDGKLNAGHPSNFESISLSDADFSESFCSSDQSSIGTPCFSELLPASSNEENQSPVTSVTNNLHETLSISYTPSSTHTPTYIRSACEDSGFSSLDKSQDSSVDHDGSFQELLLSASRKKCETPNGAETKRRSRLQRQNRLSTLKEGGSQSEDDLVDRKHEHADQSQYKDVFADITTPCSFLSAKSGNGTTSDGVASANQDYATPLRETIAKPESTASFSTAPTNPNVTPLRTTPVNLSLTPALQLVHAMCQQRAQMFIGQSPSWKEQLKYTAALAKTPVTFRTTMPLAGLIGRKMGIGKVDILTELKKRDLRHILAVIFNHLTPESIHRCGQVCKSWNEIIQQDKQTSFRRRSHLSEMEATLELGGAAHVPDADTRLSLLKRSALKTVQAQSRTSSYCTPKSENSTLTQLQHSASHSGIKSKRDEFLEVAKTLFNDECLKPCPRCQHPARCHSVKGEGVCSRDNCGFQFCTACLCAFHGSRECGSQSVGRRKKDIILPGSAQSKRNVRRL</sequence>
<feature type="domain" description="ZBR-type" evidence="9">
    <location>
        <begin position="707"/>
        <end position="755"/>
    </location>
</feature>
<evidence type="ECO:0000313" key="11">
    <source>
        <dbReference type="Proteomes" id="UP000261640"/>
    </source>
</evidence>
<dbReference type="InterPro" id="IPR047147">
    <property type="entry name" value="FBX5_43"/>
</dbReference>
<evidence type="ECO:0000256" key="6">
    <source>
        <dbReference type="PROSITE-ProRule" id="PRU01220"/>
    </source>
</evidence>
<evidence type="ECO:0000256" key="8">
    <source>
        <dbReference type="SAM" id="Phobius"/>
    </source>
</evidence>
<dbReference type="CDD" id="cd20365">
    <property type="entry name" value="BRcat_RBR_FBXO43"/>
    <property type="match status" value="1"/>
</dbReference>
<keyword evidence="11" id="KW-1185">Reference proteome</keyword>